<evidence type="ECO:0000313" key="1">
    <source>
        <dbReference type="EMBL" id="GAA1112298.1"/>
    </source>
</evidence>
<comment type="caution">
    <text evidence="1">The sequence shown here is derived from an EMBL/GenBank/DDBJ whole genome shotgun (WGS) entry which is preliminary data.</text>
</comment>
<dbReference type="Proteomes" id="UP001501581">
    <property type="component" value="Unassembled WGS sequence"/>
</dbReference>
<proteinExistence type="predicted"/>
<dbReference type="RefSeq" id="WP_343996400.1">
    <property type="nucleotide sequence ID" value="NZ_BAAALG010000013.1"/>
</dbReference>
<name>A0ABN1U170_9ACTN</name>
<reference evidence="1 2" key="1">
    <citation type="journal article" date="2019" name="Int. J. Syst. Evol. Microbiol.">
        <title>The Global Catalogue of Microorganisms (GCM) 10K type strain sequencing project: providing services to taxonomists for standard genome sequencing and annotation.</title>
        <authorList>
            <consortium name="The Broad Institute Genomics Platform"/>
            <consortium name="The Broad Institute Genome Sequencing Center for Infectious Disease"/>
            <person name="Wu L."/>
            <person name="Ma J."/>
        </authorList>
    </citation>
    <scope>NUCLEOTIDE SEQUENCE [LARGE SCALE GENOMIC DNA]</scope>
    <source>
        <strain evidence="1 2">JCM 13008</strain>
    </source>
</reference>
<organism evidence="1 2">
    <name type="scientific">Nocardioides dubius</name>
    <dbReference type="NCBI Taxonomy" id="317019"/>
    <lineage>
        <taxon>Bacteria</taxon>
        <taxon>Bacillati</taxon>
        <taxon>Actinomycetota</taxon>
        <taxon>Actinomycetes</taxon>
        <taxon>Propionibacteriales</taxon>
        <taxon>Nocardioidaceae</taxon>
        <taxon>Nocardioides</taxon>
    </lineage>
</organism>
<accession>A0ABN1U170</accession>
<protein>
    <submittedName>
        <fullName evidence="1">Abi family protein</fullName>
    </submittedName>
</protein>
<evidence type="ECO:0000313" key="2">
    <source>
        <dbReference type="Proteomes" id="UP001501581"/>
    </source>
</evidence>
<gene>
    <name evidence="1" type="ORF">GCM10009668_37390</name>
</gene>
<sequence length="207" mass="23460">MSPQPHTLEALLTPAEFDPFRRAAAGDPGRLVDLYDWNAQVGTAFAESLRYLEVGLRHALDAAAREHLGDAWLTPHSPFLTRRSRHALDAAQRRARAGASRADVLAELPFGFWVALLAEPCKQALWSPALRFAFPEATRRAHLHRRLQELEALNEQITRHAPLHERNLLRDYDRVLEVARLLAPVLEQHLIVTSRVPEVLFCRPLLT</sequence>
<dbReference type="EMBL" id="BAAALG010000013">
    <property type="protein sequence ID" value="GAA1112298.1"/>
    <property type="molecule type" value="Genomic_DNA"/>
</dbReference>
<keyword evidence="2" id="KW-1185">Reference proteome</keyword>